<sequence length="1240" mass="133201">MVASGVGQFSINVKSNLKDFYGELTKSQRTLKELTDRKNQLNIDSSKLTELRDKAQRISAEMKELRQQKTEIKLGTREVDDAKAELKNLDQQIASLNRQKLEVEADIQPIRTANVELYKTEQEIDRINGQKVSIDFSQAGDNLVGFGDRIDSLGDKVVGVVKKLATLGTAGVAAIGKIAKDAVNEASDLEQNIGGVQKLFGDDASKKVIDDSAKAYKEAGISQNEYLEQSTTFSASLIKALEQGQTKTSDSSSQKSDLEKKKAEIEKQIKQNSYNSSEAGLNTSDSKAKKQELNKYKQNALDLKKQKDKIDEQIANLPGKTTEQVNKLSQEDAQKQAADYANQAIVDMSDNANVFGTNIGLIQNAYQGFSKNNFTMLDNLKLGFAGSQQGAMDLINTYGGLDHKVTDISEVTMPLMIKSIHNAQEAMKISGTTTKEAAKTYEGSLNAMKSAWKDFLATGDDTGLAETVPVYFDNLDKKLKELTPKIIEGIKTLVKELPPKIKPVIKDIQNILTQSLDEIFGKGFTKNFTDGMKPFTDIIKTVFDTLSKSSNGKKPDLSWMGSVIPDLLKVAVGLKVAGVAFKGVGGLLKGVGFIQNLGFKLPSFKGLSGFTKSTKEIKQIGVNDLKSLGMKMLTIAGISANIYLAAKALEEVQKVGNLKGLQPKLLAIAEAVVGMGVLAAAAGFIAEKKPDLLISGLIAVAGISGTIYLAAKALQEVGDIDSDFGSVQSKIGQMALSITEIGLLAAAVGALMDTGVGAAVLASGLLAIVGIAGTIYLVAKALEEVSNLELNKKVIDNNLKTISEVLVDITGMTFDGNIFDQVAEILSQLLNLALIGELLGIGKELEQLQEIELDRDKVLTSITAITDSLSYISELTKDPTLGDIIGEAGKLIKNLIDMGILAEFIKISSQLKQLENVELNDGKIEGTITSIKSMIEQFTQGSFVDSLKGFLTGGIKIGDLKAAYGIFSEFSKIADVLEDLQGRSLMEDSLLDEIGIIKNAIMSISSFATGEIANNLTGLADALDRVINDLTKTYPPEFQDLGKLLAQKTNEGFKSKLDLQSVLSSKVKSLSTAGASGIGSSIAKAISSGFDQSLNLGDKIHNSIIKALSSEYSAKINVDLLTNKVGTPSNPSKYPTVVMASGGRVSTDSQLQDSPEKPMLGNGEYVIPKKIVNALGVPFFDKLRSGQISRTFAGLAQSVSNTTSSVVNNIYNTTNNHQNMNVYTGAGQDVQMIANRRLRR</sequence>
<feature type="transmembrane region" description="Helical" evidence="3">
    <location>
        <begin position="731"/>
        <end position="752"/>
    </location>
</feature>
<dbReference type="AlphaFoldDB" id="A0A2Z3KIQ7"/>
<dbReference type="GeneID" id="89633381"/>
<name>A0A2Z3KIQ7_LACLL</name>
<gene>
    <name evidence="4" type="ORF">LL14B4_06230</name>
</gene>
<evidence type="ECO:0000313" key="5">
    <source>
        <dbReference type="Proteomes" id="UP000245919"/>
    </source>
</evidence>
<feature type="region of interest" description="Disordered" evidence="2">
    <location>
        <begin position="268"/>
        <end position="290"/>
    </location>
</feature>
<evidence type="ECO:0000256" key="2">
    <source>
        <dbReference type="SAM" id="MobiDB-lite"/>
    </source>
</evidence>
<keyword evidence="3" id="KW-1133">Transmembrane helix</keyword>
<keyword evidence="1" id="KW-0175">Coiled coil</keyword>
<dbReference type="RefSeq" id="WP_109990922.1">
    <property type="nucleotide sequence ID" value="NZ_CP028160.1"/>
</dbReference>
<feature type="compositionally biased region" description="Polar residues" evidence="2">
    <location>
        <begin position="272"/>
        <end position="285"/>
    </location>
</feature>
<dbReference type="Proteomes" id="UP000245919">
    <property type="component" value="Chromosome"/>
</dbReference>
<keyword evidence="3" id="KW-0812">Transmembrane</keyword>
<evidence type="ECO:0000256" key="1">
    <source>
        <dbReference type="SAM" id="Coils"/>
    </source>
</evidence>
<feature type="transmembrane region" description="Helical" evidence="3">
    <location>
        <begin position="758"/>
        <end position="779"/>
    </location>
</feature>
<protein>
    <submittedName>
        <fullName evidence="4">Uncharacterized protein</fullName>
    </submittedName>
</protein>
<proteinExistence type="predicted"/>
<feature type="transmembrane region" description="Helical" evidence="3">
    <location>
        <begin position="692"/>
        <end position="711"/>
    </location>
</feature>
<evidence type="ECO:0000256" key="3">
    <source>
        <dbReference type="SAM" id="Phobius"/>
    </source>
</evidence>
<accession>A0A2Z3KIQ7</accession>
<feature type="transmembrane region" description="Helical" evidence="3">
    <location>
        <begin position="665"/>
        <end position="686"/>
    </location>
</feature>
<evidence type="ECO:0000313" key="4">
    <source>
        <dbReference type="EMBL" id="AWN65795.1"/>
    </source>
</evidence>
<feature type="coiled-coil region" evidence="1">
    <location>
        <begin position="24"/>
        <end position="106"/>
    </location>
</feature>
<reference evidence="4 5" key="1">
    <citation type="submission" date="2018-03" db="EMBL/GenBank/DDBJ databases">
        <title>Genome sequence of Lactococcus lactis strain 14B4 from almond drupe.</title>
        <authorList>
            <person name="Tran T.D."/>
            <person name="McGarvey J.A."/>
            <person name="Huynh S."/>
            <person name="Parker C.T."/>
        </authorList>
    </citation>
    <scope>NUCLEOTIDE SEQUENCE [LARGE SCALE GENOMIC DNA]</scope>
    <source>
        <strain evidence="4 5">14B4</strain>
    </source>
</reference>
<keyword evidence="3" id="KW-0472">Membrane</keyword>
<organism evidence="4 5">
    <name type="scientific">Lactococcus lactis subsp. lactis</name>
    <name type="common">Streptococcus lactis</name>
    <dbReference type="NCBI Taxonomy" id="1360"/>
    <lineage>
        <taxon>Bacteria</taxon>
        <taxon>Bacillati</taxon>
        <taxon>Bacillota</taxon>
        <taxon>Bacilli</taxon>
        <taxon>Lactobacillales</taxon>
        <taxon>Streptococcaceae</taxon>
        <taxon>Lactococcus</taxon>
    </lineage>
</organism>
<dbReference type="EMBL" id="CP028160">
    <property type="protein sequence ID" value="AWN65795.1"/>
    <property type="molecule type" value="Genomic_DNA"/>
</dbReference>